<keyword evidence="2" id="KW-1185">Reference proteome</keyword>
<evidence type="ECO:0000313" key="2">
    <source>
        <dbReference type="Proteomes" id="UP001153269"/>
    </source>
</evidence>
<dbReference type="EMBL" id="CADEAL010003458">
    <property type="protein sequence ID" value="CAB1444817.1"/>
    <property type="molecule type" value="Genomic_DNA"/>
</dbReference>
<dbReference type="AlphaFoldDB" id="A0A9N7V8V5"/>
<protein>
    <submittedName>
        <fullName evidence="1">Uncharacterized protein</fullName>
    </submittedName>
</protein>
<gene>
    <name evidence="1" type="ORF">PLEPLA_LOCUS32535</name>
</gene>
<evidence type="ECO:0000313" key="1">
    <source>
        <dbReference type="EMBL" id="CAB1444817.1"/>
    </source>
</evidence>
<sequence length="141" mass="15653">MASHVWRILSWGRKSIDALPLKPSRLPGQCQALSQPNNGSIQQAEIYIQLLQIWAALAFTGQDWEGQKFRRAVVFMPTQQLFETLHPGSPLMMNMKGARERPGSGVLNLGDRAPVGVGAPPPNRPLDNPQEKGPAFRVRYV</sequence>
<reference evidence="1" key="1">
    <citation type="submission" date="2020-03" db="EMBL/GenBank/DDBJ databases">
        <authorList>
            <person name="Weist P."/>
        </authorList>
    </citation>
    <scope>NUCLEOTIDE SEQUENCE</scope>
</reference>
<name>A0A9N7V8V5_PLEPL</name>
<proteinExistence type="predicted"/>
<accession>A0A9N7V8V5</accession>
<comment type="caution">
    <text evidence="1">The sequence shown here is derived from an EMBL/GenBank/DDBJ whole genome shotgun (WGS) entry which is preliminary data.</text>
</comment>
<dbReference type="Proteomes" id="UP001153269">
    <property type="component" value="Unassembled WGS sequence"/>
</dbReference>
<organism evidence="1 2">
    <name type="scientific">Pleuronectes platessa</name>
    <name type="common">European plaice</name>
    <dbReference type="NCBI Taxonomy" id="8262"/>
    <lineage>
        <taxon>Eukaryota</taxon>
        <taxon>Metazoa</taxon>
        <taxon>Chordata</taxon>
        <taxon>Craniata</taxon>
        <taxon>Vertebrata</taxon>
        <taxon>Euteleostomi</taxon>
        <taxon>Actinopterygii</taxon>
        <taxon>Neopterygii</taxon>
        <taxon>Teleostei</taxon>
        <taxon>Neoteleostei</taxon>
        <taxon>Acanthomorphata</taxon>
        <taxon>Carangaria</taxon>
        <taxon>Pleuronectiformes</taxon>
        <taxon>Pleuronectoidei</taxon>
        <taxon>Pleuronectidae</taxon>
        <taxon>Pleuronectes</taxon>
    </lineage>
</organism>